<keyword evidence="10 14" id="KW-0695">RNA-directed DNA polymerase</keyword>
<dbReference type="EMBL" id="JH668719">
    <property type="protein sequence ID" value="KAG6461063.1"/>
    <property type="molecule type" value="Genomic_DNA"/>
</dbReference>
<proteinExistence type="inferred from homology"/>
<comment type="similarity">
    <text evidence="1 14">Belongs to the reverse transcriptase family. Telomerase subfamily.</text>
</comment>
<dbReference type="InterPro" id="IPR003545">
    <property type="entry name" value="Telomerase_RT"/>
</dbReference>
<dbReference type="Proteomes" id="UP000791440">
    <property type="component" value="Unassembled WGS sequence"/>
</dbReference>
<evidence type="ECO:0000256" key="9">
    <source>
        <dbReference type="ARBA" id="ARBA00022895"/>
    </source>
</evidence>
<keyword evidence="7 14" id="KW-0479">Metal-binding</keyword>
<gene>
    <name evidence="16" type="ORF">O3G_MSEX012408</name>
</gene>
<keyword evidence="5 14" id="KW-0808">Transferase</keyword>
<comment type="subcellular location">
    <subcellularLocation>
        <location evidence="14">Nucleus</location>
    </subcellularLocation>
    <subcellularLocation>
        <location evidence="14">Chromosome</location>
        <location evidence="14">Telomere</location>
    </subcellularLocation>
</comment>
<reference evidence="16" key="1">
    <citation type="journal article" date="2016" name="Insect Biochem. Mol. Biol.">
        <title>Multifaceted biological insights from a draft genome sequence of the tobacco hornworm moth, Manduca sexta.</title>
        <authorList>
            <person name="Kanost M.R."/>
            <person name="Arrese E.L."/>
            <person name="Cao X."/>
            <person name="Chen Y.R."/>
            <person name="Chellapilla S."/>
            <person name="Goldsmith M.R."/>
            <person name="Grosse-Wilde E."/>
            <person name="Heckel D.G."/>
            <person name="Herndon N."/>
            <person name="Jiang H."/>
            <person name="Papanicolaou A."/>
            <person name="Qu J."/>
            <person name="Soulages J.L."/>
            <person name="Vogel H."/>
            <person name="Walters J."/>
            <person name="Waterhouse R.M."/>
            <person name="Ahn S.J."/>
            <person name="Almeida F.C."/>
            <person name="An C."/>
            <person name="Aqrawi P."/>
            <person name="Bretschneider A."/>
            <person name="Bryant W.B."/>
            <person name="Bucks S."/>
            <person name="Chao H."/>
            <person name="Chevignon G."/>
            <person name="Christen J.M."/>
            <person name="Clarke D.F."/>
            <person name="Dittmer N.T."/>
            <person name="Ferguson L.C.F."/>
            <person name="Garavelou S."/>
            <person name="Gordon K.H.J."/>
            <person name="Gunaratna R.T."/>
            <person name="Han Y."/>
            <person name="Hauser F."/>
            <person name="He Y."/>
            <person name="Heidel-Fischer H."/>
            <person name="Hirsh A."/>
            <person name="Hu Y."/>
            <person name="Jiang H."/>
            <person name="Kalra D."/>
            <person name="Klinner C."/>
            <person name="Konig C."/>
            <person name="Kovar C."/>
            <person name="Kroll A.R."/>
            <person name="Kuwar S.S."/>
            <person name="Lee S.L."/>
            <person name="Lehman R."/>
            <person name="Li K."/>
            <person name="Li Z."/>
            <person name="Liang H."/>
            <person name="Lovelace S."/>
            <person name="Lu Z."/>
            <person name="Mansfield J.H."/>
            <person name="McCulloch K.J."/>
            <person name="Mathew T."/>
            <person name="Morton B."/>
            <person name="Muzny D.M."/>
            <person name="Neunemann D."/>
            <person name="Ongeri F."/>
            <person name="Pauchet Y."/>
            <person name="Pu L.L."/>
            <person name="Pyrousis I."/>
            <person name="Rao X.J."/>
            <person name="Redding A."/>
            <person name="Roesel C."/>
            <person name="Sanchez-Gracia A."/>
            <person name="Schaack S."/>
            <person name="Shukla A."/>
            <person name="Tetreau G."/>
            <person name="Wang Y."/>
            <person name="Xiong G.H."/>
            <person name="Traut W."/>
            <person name="Walsh T.K."/>
            <person name="Worley K.C."/>
            <person name="Wu D."/>
            <person name="Wu W."/>
            <person name="Wu Y.Q."/>
            <person name="Zhang X."/>
            <person name="Zou Z."/>
            <person name="Zucker H."/>
            <person name="Briscoe A.D."/>
            <person name="Burmester T."/>
            <person name="Clem R.J."/>
            <person name="Feyereisen R."/>
            <person name="Grimmelikhuijzen C.J.P."/>
            <person name="Hamodrakas S.J."/>
            <person name="Hansson B.S."/>
            <person name="Huguet E."/>
            <person name="Jermiin L.S."/>
            <person name="Lan Q."/>
            <person name="Lehman H.K."/>
            <person name="Lorenzen M."/>
            <person name="Merzendorfer H."/>
            <person name="Michalopoulos I."/>
            <person name="Morton D.B."/>
            <person name="Muthukrishnan S."/>
            <person name="Oakeshott J.G."/>
            <person name="Palmer W."/>
            <person name="Park Y."/>
            <person name="Passarelli A.L."/>
            <person name="Rozas J."/>
            <person name="Schwartz L.M."/>
            <person name="Smith W."/>
            <person name="Southgate A."/>
            <person name="Vilcinskas A."/>
            <person name="Vogt R."/>
            <person name="Wang P."/>
            <person name="Werren J."/>
            <person name="Yu X.Q."/>
            <person name="Zhou J.J."/>
            <person name="Brown S.J."/>
            <person name="Scherer S.E."/>
            <person name="Richards S."/>
            <person name="Blissard G.W."/>
        </authorList>
    </citation>
    <scope>NUCLEOTIDE SEQUENCE</scope>
</reference>
<dbReference type="SMART" id="SM00975">
    <property type="entry name" value="Telomerase_RBD"/>
    <property type="match status" value="1"/>
</dbReference>
<evidence type="ECO:0000256" key="11">
    <source>
        <dbReference type="ARBA" id="ARBA00023242"/>
    </source>
</evidence>
<evidence type="ECO:0000256" key="6">
    <source>
        <dbReference type="ARBA" id="ARBA00022695"/>
    </source>
</evidence>
<protein>
    <recommendedName>
        <fullName evidence="3 14">Telomerase reverse transcriptase</fullName>
        <ecNumber evidence="2 14">2.7.7.49</ecNumber>
    </recommendedName>
    <alternativeName>
        <fullName evidence="12 14">Telomerase catalytic subunit</fullName>
    </alternativeName>
</protein>
<evidence type="ECO:0000256" key="2">
    <source>
        <dbReference type="ARBA" id="ARBA00012493"/>
    </source>
</evidence>
<comment type="function">
    <text evidence="14">Telomerase is a ribonucleoprotein enzyme essential for the replication of chromosome termini in most eukaryotes. It elongates telomeres. It is a reverse transcriptase that adds simple sequence repeats to chromosome ends by copying a template sequence within the RNA component of the enzyme.</text>
</comment>
<dbReference type="PANTHER" id="PTHR12066">
    <property type="entry name" value="TELOMERASE REVERSE TRANSCRIPTASE"/>
    <property type="match status" value="1"/>
</dbReference>
<dbReference type="Pfam" id="PF12009">
    <property type="entry name" value="Telomerase_RBD"/>
    <property type="match status" value="1"/>
</dbReference>
<dbReference type="InterPro" id="IPR043502">
    <property type="entry name" value="DNA/RNA_pol_sf"/>
</dbReference>
<dbReference type="AlphaFoldDB" id="A0A921ZPH4"/>
<keyword evidence="9 14" id="KW-0779">Telomere</keyword>
<evidence type="ECO:0000256" key="4">
    <source>
        <dbReference type="ARBA" id="ARBA00022454"/>
    </source>
</evidence>
<keyword evidence="17" id="KW-1185">Reference proteome</keyword>
<dbReference type="InterPro" id="IPR000477">
    <property type="entry name" value="RT_dom"/>
</dbReference>
<dbReference type="GO" id="GO:0007004">
    <property type="term" value="P:telomere maintenance via telomerase"/>
    <property type="evidence" value="ECO:0007669"/>
    <property type="project" value="TreeGrafter"/>
</dbReference>
<keyword evidence="11 14" id="KW-0539">Nucleus</keyword>
<evidence type="ECO:0000256" key="12">
    <source>
        <dbReference type="ARBA" id="ARBA00032044"/>
    </source>
</evidence>
<organism evidence="16 17">
    <name type="scientific">Manduca sexta</name>
    <name type="common">Tobacco hawkmoth</name>
    <name type="synonym">Tobacco hornworm</name>
    <dbReference type="NCBI Taxonomy" id="7130"/>
    <lineage>
        <taxon>Eukaryota</taxon>
        <taxon>Metazoa</taxon>
        <taxon>Ecdysozoa</taxon>
        <taxon>Arthropoda</taxon>
        <taxon>Hexapoda</taxon>
        <taxon>Insecta</taxon>
        <taxon>Pterygota</taxon>
        <taxon>Neoptera</taxon>
        <taxon>Endopterygota</taxon>
        <taxon>Lepidoptera</taxon>
        <taxon>Glossata</taxon>
        <taxon>Ditrysia</taxon>
        <taxon>Bombycoidea</taxon>
        <taxon>Sphingidae</taxon>
        <taxon>Sphinginae</taxon>
        <taxon>Sphingini</taxon>
        <taxon>Manduca</taxon>
    </lineage>
</organism>
<dbReference type="GO" id="GO:0000333">
    <property type="term" value="C:telomerase catalytic core complex"/>
    <property type="evidence" value="ECO:0007669"/>
    <property type="project" value="TreeGrafter"/>
</dbReference>
<evidence type="ECO:0000256" key="7">
    <source>
        <dbReference type="ARBA" id="ARBA00022723"/>
    </source>
</evidence>
<reference evidence="16" key="2">
    <citation type="submission" date="2020-12" db="EMBL/GenBank/DDBJ databases">
        <authorList>
            <person name="Kanost M."/>
        </authorList>
    </citation>
    <scope>NUCLEOTIDE SEQUENCE</scope>
</reference>
<dbReference type="GO" id="GO:0070034">
    <property type="term" value="F:telomerase RNA binding"/>
    <property type="evidence" value="ECO:0007669"/>
    <property type="project" value="TreeGrafter"/>
</dbReference>
<dbReference type="GO" id="GO:0003720">
    <property type="term" value="F:telomerase activity"/>
    <property type="evidence" value="ECO:0007669"/>
    <property type="project" value="InterPro"/>
</dbReference>
<evidence type="ECO:0000313" key="16">
    <source>
        <dbReference type="EMBL" id="KAG6461063.1"/>
    </source>
</evidence>
<evidence type="ECO:0000256" key="13">
    <source>
        <dbReference type="ARBA" id="ARBA00048173"/>
    </source>
</evidence>
<dbReference type="PROSITE" id="PS50878">
    <property type="entry name" value="RT_POL"/>
    <property type="match status" value="1"/>
</dbReference>
<evidence type="ECO:0000256" key="1">
    <source>
        <dbReference type="ARBA" id="ARBA00008001"/>
    </source>
</evidence>
<feature type="domain" description="Reverse transcriptase" evidence="15">
    <location>
        <begin position="242"/>
        <end position="491"/>
    </location>
</feature>
<dbReference type="Gene3D" id="1.10.10.2210">
    <property type="match status" value="1"/>
</dbReference>
<comment type="catalytic activity">
    <reaction evidence="13 14">
        <text>DNA(n) + a 2'-deoxyribonucleoside 5'-triphosphate = DNA(n+1) + diphosphate</text>
        <dbReference type="Rhea" id="RHEA:22508"/>
        <dbReference type="Rhea" id="RHEA-COMP:17339"/>
        <dbReference type="Rhea" id="RHEA-COMP:17340"/>
        <dbReference type="ChEBI" id="CHEBI:33019"/>
        <dbReference type="ChEBI" id="CHEBI:61560"/>
        <dbReference type="ChEBI" id="CHEBI:173112"/>
        <dbReference type="EC" id="2.7.7.49"/>
    </reaction>
</comment>
<evidence type="ECO:0000256" key="5">
    <source>
        <dbReference type="ARBA" id="ARBA00022679"/>
    </source>
</evidence>
<dbReference type="Gene3D" id="3.10.10.20">
    <property type="match status" value="1"/>
</dbReference>
<dbReference type="SUPFAM" id="SSF56672">
    <property type="entry name" value="DNA/RNA polymerases"/>
    <property type="match status" value="1"/>
</dbReference>
<comment type="caution">
    <text evidence="16">The sequence shown here is derived from an EMBL/GenBank/DDBJ whole genome shotgun (WGS) entry which is preliminary data.</text>
</comment>
<dbReference type="Gene3D" id="3.30.70.2630">
    <property type="match status" value="1"/>
</dbReference>
<dbReference type="CDD" id="cd01648">
    <property type="entry name" value="TERT"/>
    <property type="match status" value="1"/>
</dbReference>
<accession>A0A921ZPH4</accession>
<dbReference type="PANTHER" id="PTHR12066:SF0">
    <property type="entry name" value="TELOMERASE REVERSE TRANSCRIPTASE"/>
    <property type="match status" value="1"/>
</dbReference>
<name>A0A921ZPH4_MANSE</name>
<evidence type="ECO:0000259" key="15">
    <source>
        <dbReference type="PROSITE" id="PS50878"/>
    </source>
</evidence>
<sequence length="708" mass="84352">MFNEIICFSQYFVNKQNVRSYSCVLKSNLLKKEDAVLHKHLFEDDSLVTDLTPEFNNILLKLKNNLRLKSKNDFRDIFTCDKLKSELQFVNKKDVFTDAWKCLNEIIPKEFYGHNKNFKIFHQLIEIVIYSMKYQHFNLIRYIEKWNFCTYPWKNLPQITSKQILYKIIKWIIQYILSPVICINFYVTTCKMDADENKLYFFWKHQWQSFYDKKIASLILTKTILKYDPFSMTKKMKNNYSLCRRKEINMLKKDIPKLSIILKPNNDCRPIVQYKNKLQTNAEKYRIKERLFFLKILTGKTNKKIEYEFGTLYAKWIELNKPKVYFVKTDLSNAFGSIDTNRLMKILQERHLSCQKSEKNAYAKKKLAQQCRDMIAELRKPIFIRSGSTVFEWKKGLVQGYKYSPALSDLYYTHLDEIYFKEHLEPARHQIKLFIRVVDDYLYITDSLEDANNFLKALSNYKNVNYEKTIVNFDHPNIKYSEEITFLGYTYNTMNWHVSRANSVFVGQMCYKIAFTSALSDPYKFLENRIGQSGIQVTCHIFNLVYNTEEMMWRHVFTTFCLSANKFCTIYAIICNKESMRNCLQVYKNRVTVKLTNSIVDTLMRFKPADTKFIYCINHFRYLSWLALSLCAKKTLKCTDMVPHINVEMAKSNCIFGKWNDHASQISKSGEVLKPAVKEVCRRTDFRVIFKTFYCLPNGFECFDHRIK</sequence>
<evidence type="ECO:0000256" key="10">
    <source>
        <dbReference type="ARBA" id="ARBA00022918"/>
    </source>
</evidence>
<keyword evidence="6 14" id="KW-0548">Nucleotidyltransferase</keyword>
<dbReference type="Gene3D" id="1.10.132.70">
    <property type="match status" value="1"/>
</dbReference>
<evidence type="ECO:0000256" key="14">
    <source>
        <dbReference type="RuleBase" id="RU365061"/>
    </source>
</evidence>
<keyword evidence="8 14" id="KW-0460">Magnesium</keyword>
<dbReference type="GO" id="GO:0042162">
    <property type="term" value="F:telomeric DNA binding"/>
    <property type="evidence" value="ECO:0007669"/>
    <property type="project" value="TreeGrafter"/>
</dbReference>
<dbReference type="InterPro" id="IPR021891">
    <property type="entry name" value="Telomerase_RBD"/>
</dbReference>
<evidence type="ECO:0000256" key="8">
    <source>
        <dbReference type="ARBA" id="ARBA00022842"/>
    </source>
</evidence>
<dbReference type="Pfam" id="PF00078">
    <property type="entry name" value="RVT_1"/>
    <property type="match status" value="1"/>
</dbReference>
<dbReference type="OrthoDB" id="289721at2759"/>
<dbReference type="GO" id="GO:0000781">
    <property type="term" value="C:chromosome, telomeric region"/>
    <property type="evidence" value="ECO:0007669"/>
    <property type="project" value="UniProtKB-SubCell"/>
</dbReference>
<keyword evidence="4 14" id="KW-0158">Chromosome</keyword>
<evidence type="ECO:0000256" key="3">
    <source>
        <dbReference type="ARBA" id="ARBA00016182"/>
    </source>
</evidence>
<evidence type="ECO:0000313" key="17">
    <source>
        <dbReference type="Proteomes" id="UP000791440"/>
    </source>
</evidence>
<dbReference type="GO" id="GO:0046872">
    <property type="term" value="F:metal ion binding"/>
    <property type="evidence" value="ECO:0007669"/>
    <property type="project" value="UniProtKB-KW"/>
</dbReference>
<dbReference type="EC" id="2.7.7.49" evidence="2 14"/>